<sequence length="102" mass="12028">MCCPTLKINHISPVLHMYTNLGERASCSVSSSDYGYVKQRQQHDVQYNVVLFTVWLPRVFLWMHYALRFLLGVIHSERYKSRLPLSPAVKWKWSSEILLFPD</sequence>
<accession>A0AAV4U956</accession>
<reference evidence="1 2" key="1">
    <citation type="submission" date="2021-06" db="EMBL/GenBank/DDBJ databases">
        <title>Caerostris extrusa draft genome.</title>
        <authorList>
            <person name="Kono N."/>
            <person name="Arakawa K."/>
        </authorList>
    </citation>
    <scope>NUCLEOTIDE SEQUENCE [LARGE SCALE GENOMIC DNA]</scope>
</reference>
<dbReference type="EMBL" id="BPLR01012496">
    <property type="protein sequence ID" value="GIY54314.1"/>
    <property type="molecule type" value="Genomic_DNA"/>
</dbReference>
<dbReference type="AlphaFoldDB" id="A0AAV4U956"/>
<dbReference type="Proteomes" id="UP001054945">
    <property type="component" value="Unassembled WGS sequence"/>
</dbReference>
<name>A0AAV4U956_CAEEX</name>
<evidence type="ECO:0000313" key="2">
    <source>
        <dbReference type="Proteomes" id="UP001054945"/>
    </source>
</evidence>
<protein>
    <submittedName>
        <fullName evidence="1">Uncharacterized protein</fullName>
    </submittedName>
</protein>
<gene>
    <name evidence="1" type="ORF">CEXT_199511</name>
</gene>
<organism evidence="1 2">
    <name type="scientific">Caerostris extrusa</name>
    <name type="common">Bark spider</name>
    <name type="synonym">Caerostris bankana</name>
    <dbReference type="NCBI Taxonomy" id="172846"/>
    <lineage>
        <taxon>Eukaryota</taxon>
        <taxon>Metazoa</taxon>
        <taxon>Ecdysozoa</taxon>
        <taxon>Arthropoda</taxon>
        <taxon>Chelicerata</taxon>
        <taxon>Arachnida</taxon>
        <taxon>Araneae</taxon>
        <taxon>Araneomorphae</taxon>
        <taxon>Entelegynae</taxon>
        <taxon>Araneoidea</taxon>
        <taxon>Araneidae</taxon>
        <taxon>Caerostris</taxon>
    </lineage>
</organism>
<proteinExistence type="predicted"/>
<comment type="caution">
    <text evidence="1">The sequence shown here is derived from an EMBL/GenBank/DDBJ whole genome shotgun (WGS) entry which is preliminary data.</text>
</comment>
<evidence type="ECO:0000313" key="1">
    <source>
        <dbReference type="EMBL" id="GIY54314.1"/>
    </source>
</evidence>
<keyword evidence="2" id="KW-1185">Reference proteome</keyword>